<dbReference type="PANTHER" id="PTHR33826:SF2">
    <property type="entry name" value="HYDROXYPROLINE-RICH GLYCOPROTEIN FAMILY PROTEIN"/>
    <property type="match status" value="1"/>
</dbReference>
<gene>
    <name evidence="4" type="ORF">Dsin_012043</name>
</gene>
<feature type="region of interest" description="Disordered" evidence="1">
    <location>
        <begin position="343"/>
        <end position="451"/>
    </location>
</feature>
<evidence type="ECO:0000256" key="1">
    <source>
        <dbReference type="SAM" id="MobiDB-lite"/>
    </source>
</evidence>
<feature type="region of interest" description="Disordered" evidence="1">
    <location>
        <begin position="463"/>
        <end position="535"/>
    </location>
</feature>
<reference evidence="4" key="1">
    <citation type="journal article" date="2023" name="Plant J.">
        <title>Genome sequences and population genomics provide insights into the demographic history, inbreeding, and mutation load of two 'living fossil' tree species of Dipteronia.</title>
        <authorList>
            <person name="Feng Y."/>
            <person name="Comes H.P."/>
            <person name="Chen J."/>
            <person name="Zhu S."/>
            <person name="Lu R."/>
            <person name="Zhang X."/>
            <person name="Li P."/>
            <person name="Qiu J."/>
            <person name="Olsen K.M."/>
            <person name="Qiu Y."/>
        </authorList>
    </citation>
    <scope>NUCLEOTIDE SEQUENCE</scope>
    <source>
        <strain evidence="4">NBL</strain>
    </source>
</reference>
<dbReference type="Proteomes" id="UP001281410">
    <property type="component" value="Unassembled WGS sequence"/>
</dbReference>
<keyword evidence="2" id="KW-0472">Membrane</keyword>
<dbReference type="AlphaFoldDB" id="A0AAE0AHS5"/>
<keyword evidence="5" id="KW-1185">Reference proteome</keyword>
<keyword evidence="2" id="KW-1133">Transmembrane helix</keyword>
<dbReference type="Pfam" id="PF23041">
    <property type="entry name" value="DUF7036"/>
    <property type="match status" value="2"/>
</dbReference>
<organism evidence="4 5">
    <name type="scientific">Dipteronia sinensis</name>
    <dbReference type="NCBI Taxonomy" id="43782"/>
    <lineage>
        <taxon>Eukaryota</taxon>
        <taxon>Viridiplantae</taxon>
        <taxon>Streptophyta</taxon>
        <taxon>Embryophyta</taxon>
        <taxon>Tracheophyta</taxon>
        <taxon>Spermatophyta</taxon>
        <taxon>Magnoliopsida</taxon>
        <taxon>eudicotyledons</taxon>
        <taxon>Gunneridae</taxon>
        <taxon>Pentapetalae</taxon>
        <taxon>rosids</taxon>
        <taxon>malvids</taxon>
        <taxon>Sapindales</taxon>
        <taxon>Sapindaceae</taxon>
        <taxon>Hippocastanoideae</taxon>
        <taxon>Acereae</taxon>
        <taxon>Dipteronia</taxon>
    </lineage>
</organism>
<accession>A0AAE0AHS5</accession>
<feature type="compositionally biased region" description="Basic residues" evidence="1">
    <location>
        <begin position="364"/>
        <end position="383"/>
    </location>
</feature>
<evidence type="ECO:0000313" key="5">
    <source>
        <dbReference type="Proteomes" id="UP001281410"/>
    </source>
</evidence>
<dbReference type="EMBL" id="JANJYJ010000004">
    <property type="protein sequence ID" value="KAK3218073.1"/>
    <property type="molecule type" value="Genomic_DNA"/>
</dbReference>
<evidence type="ECO:0000313" key="4">
    <source>
        <dbReference type="EMBL" id="KAK3218073.1"/>
    </source>
</evidence>
<feature type="domain" description="DUF7036" evidence="3">
    <location>
        <begin position="114"/>
        <end position="205"/>
    </location>
</feature>
<sequence>MNKVDSDYPPLNIFVTCCIIMGKSAEEEQILAAARGGGVGRQAVEQSNVDGGGVFVSGCNWIFRLLGFKCFLMLLLSIAVFLSALFWLPPFLQFADQKDLDLDSKFRDHGIVASFNVQRPVSFLDDNILQLEDDIFYEIGAPTTKVVILSLEPLAGSNTTKVVFGVDPDAKNSKISVPSLSLIRASFASLVANQLSLRLTTSLFGDPLFFEVLKFTGGITVIPQQSAFLLQKVQIPFNFTLNFSIHQIKDNFNELTSQLKLGLHLTPYENLYMRLSNLKGSTVAPPTVVQSFVLLAVGNTPSMPRLKQLAQTISGSHSKNLGLNNTVFGRVKQVRLSSILQHSLHGGDGSVPSGSPSPAPLPQPHHHHHHNHHHHHHHHHHHNDHLAPAISPAPAPATQKGAPTTWAGALAPQHGSPSRKKNSPAPRGSHEAKPPGCQTGNRRGNTGKVRKPTHLAPAVAPSISPHVSAAPPLAHVAPPTPMTAPVSHSRPASSPFPNVVFAHAHAHPPTKSGSDGDHSDTIPSVSPSPSSSSAGRTSVKLAFSLFLAIIVVHLK</sequence>
<evidence type="ECO:0000256" key="2">
    <source>
        <dbReference type="SAM" id="Phobius"/>
    </source>
</evidence>
<evidence type="ECO:0000259" key="3">
    <source>
        <dbReference type="Pfam" id="PF23041"/>
    </source>
</evidence>
<protein>
    <recommendedName>
        <fullName evidence="3">DUF7036 domain-containing protein</fullName>
    </recommendedName>
</protein>
<keyword evidence="2" id="KW-0812">Transmembrane</keyword>
<feature type="domain" description="DUF7036" evidence="3">
    <location>
        <begin position="238"/>
        <end position="329"/>
    </location>
</feature>
<feature type="compositionally biased region" description="Low complexity" evidence="1">
    <location>
        <begin position="523"/>
        <end position="533"/>
    </location>
</feature>
<name>A0AAE0AHS5_9ROSI</name>
<comment type="caution">
    <text evidence="4">The sequence shown here is derived from an EMBL/GenBank/DDBJ whole genome shotgun (WGS) entry which is preliminary data.</text>
</comment>
<dbReference type="PANTHER" id="PTHR33826">
    <property type="entry name" value="F20B24.21"/>
    <property type="match status" value="1"/>
</dbReference>
<proteinExistence type="predicted"/>
<feature type="transmembrane region" description="Helical" evidence="2">
    <location>
        <begin position="70"/>
        <end position="88"/>
    </location>
</feature>
<dbReference type="InterPro" id="IPR055464">
    <property type="entry name" value="DUF7036"/>
</dbReference>